<comment type="caution">
    <text evidence="2">The sequence shown here is derived from an EMBL/GenBank/DDBJ whole genome shotgun (WGS) entry which is preliminary data.</text>
</comment>
<name>A0A402B8A2_9CHLR</name>
<reference evidence="3" key="1">
    <citation type="submission" date="2018-12" db="EMBL/GenBank/DDBJ databases">
        <title>Tengunoibacter tsumagoiensis gen. nov., sp. nov., Dictyobacter kobayashii sp. nov., D. alpinus sp. nov., and D. joshuensis sp. nov. and description of Dictyobacteraceae fam. nov. within the order Ktedonobacterales isolated from Tengu-no-mugimeshi.</title>
        <authorList>
            <person name="Wang C.M."/>
            <person name="Zheng Y."/>
            <person name="Sakai Y."/>
            <person name="Toyoda A."/>
            <person name="Minakuchi Y."/>
            <person name="Abe K."/>
            <person name="Yokota A."/>
            <person name="Yabe S."/>
        </authorList>
    </citation>
    <scope>NUCLEOTIDE SEQUENCE [LARGE SCALE GENOMIC DNA]</scope>
    <source>
        <strain evidence="3">Uno16</strain>
    </source>
</reference>
<evidence type="ECO:0000313" key="3">
    <source>
        <dbReference type="Proteomes" id="UP000287171"/>
    </source>
</evidence>
<accession>A0A402B8A2</accession>
<dbReference type="EMBL" id="BIFT01000001">
    <property type="protein sequence ID" value="GCE27578.1"/>
    <property type="molecule type" value="Genomic_DNA"/>
</dbReference>
<dbReference type="RefSeq" id="WP_126627908.1">
    <property type="nucleotide sequence ID" value="NZ_BIFT01000001.1"/>
</dbReference>
<gene>
    <name evidence="2" type="ORF">KDA_30620</name>
</gene>
<protein>
    <submittedName>
        <fullName evidence="2">Uncharacterized protein</fullName>
    </submittedName>
</protein>
<dbReference type="AlphaFoldDB" id="A0A402B8A2"/>
<keyword evidence="3" id="KW-1185">Reference proteome</keyword>
<sequence>MAANTNTNNEVEEQQNTNSTMNTEEMISQEYSTNTTETKSSQPITKETIISQETISGNIIAPNGDNQHVIINHNYYYNRNYYNDIIHGANQIAEQGDTDNKRDNKIEGDTAKSLKEDLAFEQRQQIAFTDTTLEDQISTMPSTEDEIATWFYELDDYEQHYVFTTAILHGAPAHIISKQAEILYKELKQYEITSYYITSSQAPAEAFSILPKQHRHSISHLRTHTHTLMRQSNGVACIYWLDTDNFGLSQFNTRVITFLSREFINKGDYGDFFFRKAKDWSKHRDAEYDYWLAAKSLGAILHIKNVQQLKAQAYEFAKQSSTVGYRRAASLLAGAYENEQYRQLTGNHNGSVLTIIDKWTSKIYEEQYNETKVQVNIDLGRTIAYAYSFIGRETPEIALKKTNELLSGLPIVDINCTKTLSSACVSTYISLVWSGHLRKVLHSLADVAEKSIDQWSATNNLKAREYERQQREWCIKNVNDAFFLTLAATTHSNGDIASPESYTQQIPTERIQIVELNCNIFISAIFHDDPIKNILTRLFQYAIVTAHVDDALSFLRNWAETVIRMHAEESDPQAELIYHSYTSFLIHLGRDIQKRESKWKQPGKHSSAISNMYRRHLTQWQKEGQIRNAALNQMASTVLQQISGH</sequence>
<feature type="region of interest" description="Disordered" evidence="1">
    <location>
        <begin position="1"/>
        <end position="23"/>
    </location>
</feature>
<evidence type="ECO:0000256" key="1">
    <source>
        <dbReference type="SAM" id="MobiDB-lite"/>
    </source>
</evidence>
<evidence type="ECO:0000313" key="2">
    <source>
        <dbReference type="EMBL" id="GCE27578.1"/>
    </source>
</evidence>
<dbReference type="Proteomes" id="UP000287171">
    <property type="component" value="Unassembled WGS sequence"/>
</dbReference>
<organism evidence="2 3">
    <name type="scientific">Dictyobacter alpinus</name>
    <dbReference type="NCBI Taxonomy" id="2014873"/>
    <lineage>
        <taxon>Bacteria</taxon>
        <taxon>Bacillati</taxon>
        <taxon>Chloroflexota</taxon>
        <taxon>Ktedonobacteria</taxon>
        <taxon>Ktedonobacterales</taxon>
        <taxon>Dictyobacteraceae</taxon>
        <taxon>Dictyobacter</taxon>
    </lineage>
</organism>
<proteinExistence type="predicted"/>
<feature type="compositionally biased region" description="Low complexity" evidence="1">
    <location>
        <begin position="1"/>
        <end position="18"/>
    </location>
</feature>